<keyword evidence="1" id="KW-0812">Transmembrane</keyword>
<evidence type="ECO:0008006" key="4">
    <source>
        <dbReference type="Google" id="ProtNLM"/>
    </source>
</evidence>
<reference evidence="2 3" key="1">
    <citation type="submission" date="2016-04" db="EMBL/GenBank/DDBJ databases">
        <title>Genome analyses suggest a sexual origin of heterokaryosis in a supposedly ancient asexual fungus.</title>
        <authorList>
            <person name="Ropars J."/>
            <person name="Sedzielewska K."/>
            <person name="Noel J."/>
            <person name="Charron P."/>
            <person name="Farinelli L."/>
            <person name="Marton T."/>
            <person name="Kruger M."/>
            <person name="Pelin A."/>
            <person name="Brachmann A."/>
            <person name="Corradi N."/>
        </authorList>
    </citation>
    <scope>NUCLEOTIDE SEQUENCE [LARGE SCALE GENOMIC DNA]</scope>
    <source>
        <strain evidence="2 3">C2</strain>
    </source>
</reference>
<dbReference type="InterPro" id="IPR027417">
    <property type="entry name" value="P-loop_NTPase"/>
</dbReference>
<accession>A0A2N1MVU7</accession>
<keyword evidence="1" id="KW-1133">Transmembrane helix</keyword>
<dbReference type="PANTHER" id="PTHR33129">
    <property type="entry name" value="PROTEIN KINASE DOMAIN-CONTAINING PROTEIN-RELATED"/>
    <property type="match status" value="1"/>
</dbReference>
<gene>
    <name evidence="2" type="ORF">RhiirC2_664896</name>
</gene>
<evidence type="ECO:0000313" key="3">
    <source>
        <dbReference type="Proteomes" id="UP000233469"/>
    </source>
</evidence>
<dbReference type="Proteomes" id="UP000233469">
    <property type="component" value="Unassembled WGS sequence"/>
</dbReference>
<dbReference type="VEuPathDB" id="FungiDB:FUN_012722"/>
<dbReference type="PANTHER" id="PTHR33129:SF1">
    <property type="entry name" value="ATP-BINDING PROTEIN"/>
    <property type="match status" value="1"/>
</dbReference>
<feature type="non-terminal residue" evidence="2">
    <location>
        <position position="1"/>
    </location>
</feature>
<reference evidence="2 3" key="2">
    <citation type="submission" date="2017-10" db="EMBL/GenBank/DDBJ databases">
        <title>Extensive intraspecific genome diversity in a model arbuscular mycorrhizal fungus.</title>
        <authorList>
            <person name="Chen E.C.H."/>
            <person name="Morin E."/>
            <person name="Baudet D."/>
            <person name="Noel J."/>
            <person name="Ndikumana S."/>
            <person name="Charron P."/>
            <person name="St-Onge C."/>
            <person name="Giorgi J."/>
            <person name="Grigoriev I.V."/>
            <person name="Roux C."/>
            <person name="Martin F.M."/>
            <person name="Corradi N."/>
        </authorList>
    </citation>
    <scope>NUCLEOTIDE SEQUENCE [LARGE SCALE GENOMIC DNA]</scope>
    <source>
        <strain evidence="2 3">C2</strain>
    </source>
</reference>
<dbReference type="SUPFAM" id="SSF52540">
    <property type="entry name" value="P-loop containing nucleoside triphosphate hydrolases"/>
    <property type="match status" value="1"/>
</dbReference>
<dbReference type="VEuPathDB" id="FungiDB:FUN_019448"/>
<dbReference type="AlphaFoldDB" id="A0A2N1MVU7"/>
<dbReference type="InterPro" id="IPR052980">
    <property type="entry name" value="Crinkler_effector"/>
</dbReference>
<dbReference type="EMBL" id="LLXL01001196">
    <property type="protein sequence ID" value="PKK65784.1"/>
    <property type="molecule type" value="Genomic_DNA"/>
</dbReference>
<dbReference type="VEuPathDB" id="FungiDB:RhiirFUN_018634"/>
<proteinExistence type="predicted"/>
<protein>
    <recommendedName>
        <fullName evidence="4">Crinkler family protein</fullName>
    </recommendedName>
</protein>
<organism evidence="2 3">
    <name type="scientific">Rhizophagus irregularis</name>
    <dbReference type="NCBI Taxonomy" id="588596"/>
    <lineage>
        <taxon>Eukaryota</taxon>
        <taxon>Fungi</taxon>
        <taxon>Fungi incertae sedis</taxon>
        <taxon>Mucoromycota</taxon>
        <taxon>Glomeromycotina</taxon>
        <taxon>Glomeromycetes</taxon>
        <taxon>Glomerales</taxon>
        <taxon>Glomeraceae</taxon>
        <taxon>Rhizophagus</taxon>
    </lineage>
</organism>
<keyword evidence="1" id="KW-0472">Membrane</keyword>
<evidence type="ECO:0000313" key="2">
    <source>
        <dbReference type="EMBL" id="PKK65784.1"/>
    </source>
</evidence>
<dbReference type="VEuPathDB" id="FungiDB:RhiirA1_439578"/>
<feature type="transmembrane region" description="Helical" evidence="1">
    <location>
        <begin position="18"/>
        <end position="36"/>
    </location>
</feature>
<name>A0A2N1MVU7_9GLOM</name>
<sequence length="435" mass="50752">IPKEVSYLLGTDDTGNELSTLFIRTCYIHFINIIFASGKLRRWLVIGNPGIGKTFLGYFLLYLFAKYDKTVIYHRHGSLPILFSKERVTRGSSDEFISYLSKENCWYIVDADKPGEYNAKTILICSPQVQYYKKFRDLGVKIMYMPVWSLAEIENCRINIDIFKHLKKEEIMDLYNKWGGIPRYVLFHAQNYALQRLLDSGINEVNPVIMNYVGEISHGNEVSHRLVHIHTNDDNGVPYYGEFILQFASDYVAEGVINRLVEINKQALLEFVKSSVDINEYSTLRGVIFERLAHRKLIKGGNLKYRALYNDDKGIYEAPKMERLLFSNINEIKVNKYCIPTQQNNKSFDAFISPNEFFQMTIAKKHPIIKSGLEQYIEKSNKDIDYYFVVPSSIFSDYKEQPLHSTKRTVLRNKPAWLHRFQQYVIDIELTTKDI</sequence>
<feature type="transmembrane region" description="Helical" evidence="1">
    <location>
        <begin position="43"/>
        <end position="65"/>
    </location>
</feature>
<evidence type="ECO:0000256" key="1">
    <source>
        <dbReference type="SAM" id="Phobius"/>
    </source>
</evidence>
<comment type="caution">
    <text evidence="2">The sequence shown here is derived from an EMBL/GenBank/DDBJ whole genome shotgun (WGS) entry which is preliminary data.</text>
</comment>